<keyword evidence="14" id="KW-1185">Reference proteome</keyword>
<dbReference type="Pfam" id="PF01706">
    <property type="entry name" value="FliG_C"/>
    <property type="match status" value="1"/>
</dbReference>
<dbReference type="InterPro" id="IPR000090">
    <property type="entry name" value="Flg_Motor_Flig"/>
</dbReference>
<comment type="similarity">
    <text evidence="3">Belongs to the FliG family.</text>
</comment>
<comment type="subcellular location">
    <subcellularLocation>
        <location evidence="1">Bacterial flagellum basal body</location>
    </subcellularLocation>
    <subcellularLocation>
        <location evidence="2">Cell membrane</location>
        <topology evidence="2">Peripheral membrane protein</topology>
        <orientation evidence="2">Cytoplasmic side</orientation>
    </subcellularLocation>
</comment>
<dbReference type="InterPro" id="IPR032779">
    <property type="entry name" value="FliG_M"/>
</dbReference>
<evidence type="ECO:0000256" key="4">
    <source>
        <dbReference type="ARBA" id="ARBA00021870"/>
    </source>
</evidence>
<dbReference type="EMBL" id="FUXC01000001">
    <property type="protein sequence ID" value="SJZ39360.1"/>
    <property type="molecule type" value="Genomic_DNA"/>
</dbReference>
<evidence type="ECO:0000256" key="8">
    <source>
        <dbReference type="ARBA" id="ARBA00023136"/>
    </source>
</evidence>
<proteinExistence type="inferred from homology"/>
<keyword evidence="9" id="KW-0975">Bacterial flagellum</keyword>
<dbReference type="GO" id="GO:0071973">
    <property type="term" value="P:bacterial-type flagellum-dependent cell motility"/>
    <property type="evidence" value="ECO:0007669"/>
    <property type="project" value="InterPro"/>
</dbReference>
<evidence type="ECO:0000259" key="10">
    <source>
        <dbReference type="Pfam" id="PF01706"/>
    </source>
</evidence>
<keyword evidence="6" id="KW-0145">Chemotaxis</keyword>
<feature type="domain" description="Flagellar motor switch protein FliG middle" evidence="11">
    <location>
        <begin position="227"/>
        <end position="299"/>
    </location>
</feature>
<keyword evidence="13" id="KW-0966">Cell projection</keyword>
<dbReference type="OrthoDB" id="355797at2"/>
<dbReference type="GO" id="GO:0003774">
    <property type="term" value="F:cytoskeletal motor activity"/>
    <property type="evidence" value="ECO:0007669"/>
    <property type="project" value="InterPro"/>
</dbReference>
<dbReference type="InterPro" id="IPR023087">
    <property type="entry name" value="Flg_Motor_Flig_C"/>
</dbReference>
<dbReference type="GO" id="GO:0006935">
    <property type="term" value="P:chemotaxis"/>
    <property type="evidence" value="ECO:0007669"/>
    <property type="project" value="UniProtKB-KW"/>
</dbReference>
<keyword evidence="7" id="KW-0283">Flagellar rotation</keyword>
<dbReference type="Pfam" id="PF14842">
    <property type="entry name" value="FliG_N"/>
    <property type="match status" value="1"/>
</dbReference>
<dbReference type="PANTHER" id="PTHR30534">
    <property type="entry name" value="FLAGELLAR MOTOR SWITCH PROTEIN FLIG"/>
    <property type="match status" value="1"/>
</dbReference>
<evidence type="ECO:0000313" key="14">
    <source>
        <dbReference type="Proteomes" id="UP000190395"/>
    </source>
</evidence>
<sequence>MKLSDFELNAYLKNSAGNSGSEKSVADMVLSDRLKDEKKTVKPFNPRRIYSNPVVQKSENDKAGKPFSGENFSTSGFQKSFGPDSGKSSVSDFASENAIKNGGLLKVPVQPPSPVGKDNVYRRVAKFLMLIGIDEAAKILPHLSSDQIEKIIPELATIRSVEKDEAVSILKEFKSLTERAREDGGVNTARNILEKAFGAKKAGEVLEKAVPFKNGKPFNYLSEADSEKIATLLKDESANVRALVCSNLPPKKAAQFINSLPEKEKTELILHLAKLKKMNPDIVARIDEALLKKMNSLVTENSDSIDGKNVLAQILKQMDSANEEKLLDKISSSDPLLSEELRERLFTIDDIVNADDKFIQKKLQQMHDEEIAFVIHCKKDDFRNKILFNVSENRRKMILDEEERRSPMRKTDVEKATSLFFAYMRRAWEEGKLIIKGRDDEIYV</sequence>
<evidence type="ECO:0000256" key="1">
    <source>
        <dbReference type="ARBA" id="ARBA00004117"/>
    </source>
</evidence>
<dbReference type="Gene3D" id="1.10.220.30">
    <property type="match status" value="3"/>
</dbReference>
<name>A0A1T4KA94_9SPIR</name>
<dbReference type="RefSeq" id="WP_078929714.1">
    <property type="nucleotide sequence ID" value="NZ_FUXC01000001.1"/>
</dbReference>
<dbReference type="Proteomes" id="UP000190395">
    <property type="component" value="Unassembled WGS sequence"/>
</dbReference>
<dbReference type="GeneID" id="303366328"/>
<evidence type="ECO:0000256" key="9">
    <source>
        <dbReference type="ARBA" id="ARBA00023143"/>
    </source>
</evidence>
<keyword evidence="8" id="KW-0472">Membrane</keyword>
<keyword evidence="13" id="KW-0282">Flagellum</keyword>
<evidence type="ECO:0000259" key="12">
    <source>
        <dbReference type="Pfam" id="PF14842"/>
    </source>
</evidence>
<dbReference type="Pfam" id="PF14841">
    <property type="entry name" value="FliG_M"/>
    <property type="match status" value="1"/>
</dbReference>
<evidence type="ECO:0000256" key="6">
    <source>
        <dbReference type="ARBA" id="ARBA00022500"/>
    </source>
</evidence>
<evidence type="ECO:0000256" key="2">
    <source>
        <dbReference type="ARBA" id="ARBA00004413"/>
    </source>
</evidence>
<evidence type="ECO:0000256" key="7">
    <source>
        <dbReference type="ARBA" id="ARBA00022779"/>
    </source>
</evidence>
<dbReference type="SUPFAM" id="SSF48029">
    <property type="entry name" value="FliG"/>
    <property type="match status" value="2"/>
</dbReference>
<reference evidence="13 14" key="1">
    <citation type="submission" date="2017-02" db="EMBL/GenBank/DDBJ databases">
        <authorList>
            <person name="Peterson S.W."/>
        </authorList>
    </citation>
    <scope>NUCLEOTIDE SEQUENCE [LARGE SCALE GENOMIC DNA]</scope>
    <source>
        <strain evidence="13 14">ATCC BAA-909</strain>
    </source>
</reference>
<dbReference type="GO" id="GO:0009425">
    <property type="term" value="C:bacterial-type flagellum basal body"/>
    <property type="evidence" value="ECO:0007669"/>
    <property type="project" value="UniProtKB-SubCell"/>
</dbReference>
<dbReference type="InterPro" id="IPR028263">
    <property type="entry name" value="FliG_N"/>
</dbReference>
<organism evidence="13 14">
    <name type="scientific">Treponema berlinense</name>
    <dbReference type="NCBI Taxonomy" id="225004"/>
    <lineage>
        <taxon>Bacteria</taxon>
        <taxon>Pseudomonadati</taxon>
        <taxon>Spirochaetota</taxon>
        <taxon>Spirochaetia</taxon>
        <taxon>Spirochaetales</taxon>
        <taxon>Treponemataceae</taxon>
        <taxon>Treponema</taxon>
    </lineage>
</organism>
<protein>
    <recommendedName>
        <fullName evidence="4">Flagellar motor switch protein FliG</fullName>
    </recommendedName>
</protein>
<evidence type="ECO:0000259" key="11">
    <source>
        <dbReference type="Pfam" id="PF14841"/>
    </source>
</evidence>
<dbReference type="AlphaFoldDB" id="A0A1T4KA94"/>
<dbReference type="STRING" id="225004.SAMN02745152_00047"/>
<dbReference type="PRINTS" id="PR00954">
    <property type="entry name" value="FLGMOTORFLIG"/>
</dbReference>
<evidence type="ECO:0000313" key="13">
    <source>
        <dbReference type="EMBL" id="SJZ39360.1"/>
    </source>
</evidence>
<evidence type="ECO:0000256" key="5">
    <source>
        <dbReference type="ARBA" id="ARBA00022475"/>
    </source>
</evidence>
<dbReference type="InterPro" id="IPR011002">
    <property type="entry name" value="FliG_a-hlx"/>
</dbReference>
<evidence type="ECO:0000256" key="3">
    <source>
        <dbReference type="ARBA" id="ARBA00010299"/>
    </source>
</evidence>
<accession>A0A1T4KA94</accession>
<dbReference type="PANTHER" id="PTHR30534:SF0">
    <property type="entry name" value="FLAGELLAR MOTOR SWITCH PROTEIN FLIG"/>
    <property type="match status" value="1"/>
</dbReference>
<keyword evidence="13" id="KW-0969">Cilium</keyword>
<gene>
    <name evidence="13" type="ORF">SAMN02745152_00047</name>
</gene>
<feature type="domain" description="Flagellar motor switch protein FliG C-terminal" evidence="10">
    <location>
        <begin position="329"/>
        <end position="435"/>
    </location>
</feature>
<keyword evidence="5" id="KW-1003">Cell membrane</keyword>
<feature type="domain" description="Flagellar motor switch protein FliG N-terminal" evidence="12">
    <location>
        <begin position="122"/>
        <end position="218"/>
    </location>
</feature>
<dbReference type="GO" id="GO:0005886">
    <property type="term" value="C:plasma membrane"/>
    <property type="evidence" value="ECO:0007669"/>
    <property type="project" value="UniProtKB-SubCell"/>
</dbReference>